<evidence type="ECO:0000256" key="1">
    <source>
        <dbReference type="SAM" id="MobiDB-lite"/>
    </source>
</evidence>
<dbReference type="eggNOG" id="ENOG5032U9K">
    <property type="taxonomic scope" value="Bacteria"/>
</dbReference>
<accession>A4XBG9</accession>
<dbReference type="HOGENOM" id="CLU_122324_1_0_11"/>
<gene>
    <name evidence="2" type="ordered locus">Strop_3838</name>
</gene>
<dbReference type="Pfam" id="PF17252">
    <property type="entry name" value="DUF5319"/>
    <property type="match status" value="1"/>
</dbReference>
<dbReference type="AlphaFoldDB" id="A4XBG9"/>
<dbReference type="InterPro" id="IPR035165">
    <property type="entry name" value="DUF5319"/>
</dbReference>
<evidence type="ECO:0000313" key="2">
    <source>
        <dbReference type="EMBL" id="ABP56268.1"/>
    </source>
</evidence>
<evidence type="ECO:0000313" key="3">
    <source>
        <dbReference type="Proteomes" id="UP000000235"/>
    </source>
</evidence>
<dbReference type="KEGG" id="stp:Strop_3838"/>
<evidence type="ECO:0008006" key="4">
    <source>
        <dbReference type="Google" id="ProtNLM"/>
    </source>
</evidence>
<feature type="region of interest" description="Disordered" evidence="1">
    <location>
        <begin position="53"/>
        <end position="76"/>
    </location>
</feature>
<name>A4XBG9_SALTO</name>
<organism evidence="2 3">
    <name type="scientific">Salinispora tropica (strain ATCC BAA-916 / DSM 44818 / JCM 13857 / NBRC 105044 / CNB-440)</name>
    <dbReference type="NCBI Taxonomy" id="369723"/>
    <lineage>
        <taxon>Bacteria</taxon>
        <taxon>Bacillati</taxon>
        <taxon>Actinomycetota</taxon>
        <taxon>Actinomycetes</taxon>
        <taxon>Micromonosporales</taxon>
        <taxon>Micromonosporaceae</taxon>
        <taxon>Salinispora</taxon>
    </lineage>
</organism>
<reference evidence="3" key="1">
    <citation type="journal article" date="2007" name="Proc. Natl. Acad. Sci. U.S.A.">
        <title>Genome sequencing reveals complex secondary metabolome in the marine actinomycete Salinispora tropica.</title>
        <authorList>
            <person name="Udwary D.W."/>
            <person name="Zeigler L."/>
            <person name="Asolkar R.N."/>
            <person name="Singan V."/>
            <person name="Lapidus A."/>
            <person name="Fenical W."/>
            <person name="Jensen P.R."/>
            <person name="Moore B.S."/>
        </authorList>
    </citation>
    <scope>NUCLEOTIDE SEQUENCE [LARGE SCALE GENOMIC DNA]</scope>
    <source>
        <strain evidence="3">ATCC BAA-916 / DSM 44818 / CNB-440</strain>
    </source>
</reference>
<dbReference type="Proteomes" id="UP000000235">
    <property type="component" value="Chromosome"/>
</dbReference>
<proteinExistence type="predicted"/>
<protein>
    <recommendedName>
        <fullName evidence="4">DUF5319 domain-containing protein</fullName>
    </recommendedName>
</protein>
<sequence>MARAGTGRYRVAALRPIVPIGWPRPRCRRAGPARPGRAAIERWVYGEGVHDDPIDPFNGDPADSAAGRPDPADAELDPLSDAERQEVLEDLADLEIYQALLAPIGVRGLVIKCEDCREPHYFGWDLLRGNLRHLLSSGHPRVHEPAYDPDPDHYVTWDYARGYADGVHDTLSEGTDEEPDSNR</sequence>
<dbReference type="EMBL" id="CP000667">
    <property type="protein sequence ID" value="ABP56268.1"/>
    <property type="molecule type" value="Genomic_DNA"/>
</dbReference>
<keyword evidence="3" id="KW-1185">Reference proteome</keyword>
<dbReference type="STRING" id="369723.Strop_3838"/>